<dbReference type="PIRSF" id="PIRSF000077">
    <property type="entry name" value="Thioredoxin"/>
    <property type="match status" value="1"/>
</dbReference>
<evidence type="ECO:0000313" key="12">
    <source>
        <dbReference type="EMBL" id="SES84240.1"/>
    </source>
</evidence>
<feature type="active site" description="Nucleophile" evidence="9">
    <location>
        <position position="32"/>
    </location>
</feature>
<evidence type="ECO:0000256" key="4">
    <source>
        <dbReference type="ARBA" id="ARBA00022982"/>
    </source>
</evidence>
<dbReference type="InterPro" id="IPR017937">
    <property type="entry name" value="Thioredoxin_CS"/>
</dbReference>
<dbReference type="STRING" id="1120990.SAMN03080614_101227"/>
<dbReference type="FunFam" id="3.40.30.10:FF:000001">
    <property type="entry name" value="Thioredoxin"/>
    <property type="match status" value="1"/>
</dbReference>
<dbReference type="GO" id="GO:0015035">
    <property type="term" value="F:protein-disulfide reductase activity"/>
    <property type="evidence" value="ECO:0007669"/>
    <property type="project" value="UniProtKB-UniRule"/>
</dbReference>
<dbReference type="AlphaFoldDB" id="A0A1H9ZTU4"/>
<dbReference type="GO" id="GO:0005829">
    <property type="term" value="C:cytosol"/>
    <property type="evidence" value="ECO:0007669"/>
    <property type="project" value="TreeGrafter"/>
</dbReference>
<feature type="active site" description="Nucleophile" evidence="9">
    <location>
        <position position="35"/>
    </location>
</feature>
<evidence type="ECO:0000256" key="7">
    <source>
        <dbReference type="NCBIfam" id="TIGR01068"/>
    </source>
</evidence>
<name>A0A1H9ZTU4_9FIRM</name>
<reference evidence="13" key="1">
    <citation type="submission" date="2016-10" db="EMBL/GenBank/DDBJ databases">
        <authorList>
            <person name="Varghese N."/>
            <person name="Submissions S."/>
        </authorList>
    </citation>
    <scope>NUCLEOTIDE SEQUENCE [LARGE SCALE GENOMIC DNA]</scope>
    <source>
        <strain evidence="13">DSM 13577</strain>
    </source>
</reference>
<dbReference type="Proteomes" id="UP000243819">
    <property type="component" value="Unassembled WGS sequence"/>
</dbReference>
<dbReference type="NCBIfam" id="TIGR01068">
    <property type="entry name" value="thioredoxin"/>
    <property type="match status" value="1"/>
</dbReference>
<keyword evidence="13" id="KW-1185">Reference proteome</keyword>
<dbReference type="PANTHER" id="PTHR45663">
    <property type="entry name" value="GEO12009P1"/>
    <property type="match status" value="1"/>
</dbReference>
<protein>
    <recommendedName>
        <fullName evidence="2 7">Thioredoxin</fullName>
    </recommendedName>
</protein>
<dbReference type="Pfam" id="PF00085">
    <property type="entry name" value="Thioredoxin"/>
    <property type="match status" value="1"/>
</dbReference>
<evidence type="ECO:0000256" key="2">
    <source>
        <dbReference type="ARBA" id="ARBA00020570"/>
    </source>
</evidence>
<organism evidence="12 13">
    <name type="scientific">Anaerobranca gottschalkii DSM 13577</name>
    <dbReference type="NCBI Taxonomy" id="1120990"/>
    <lineage>
        <taxon>Bacteria</taxon>
        <taxon>Bacillati</taxon>
        <taxon>Bacillota</taxon>
        <taxon>Clostridia</taxon>
        <taxon>Eubacteriales</taxon>
        <taxon>Proteinivoracaceae</taxon>
        <taxon>Anaerobranca</taxon>
    </lineage>
</organism>
<feature type="domain" description="Thioredoxin" evidence="11">
    <location>
        <begin position="1"/>
        <end position="107"/>
    </location>
</feature>
<keyword evidence="4" id="KW-0249">Electron transport</keyword>
<keyword evidence="6 10" id="KW-0676">Redox-active center</keyword>
<dbReference type="PROSITE" id="PS51352">
    <property type="entry name" value="THIOREDOXIN_2"/>
    <property type="match status" value="1"/>
</dbReference>
<evidence type="ECO:0000256" key="10">
    <source>
        <dbReference type="PIRSR" id="PIRSR000077-4"/>
    </source>
</evidence>
<evidence type="ECO:0000259" key="11">
    <source>
        <dbReference type="PROSITE" id="PS51352"/>
    </source>
</evidence>
<dbReference type="EMBL" id="FOIF01000012">
    <property type="protein sequence ID" value="SES84240.1"/>
    <property type="molecule type" value="Genomic_DNA"/>
</dbReference>
<dbReference type="RefSeq" id="WP_091349791.1">
    <property type="nucleotide sequence ID" value="NZ_FOIF01000012.1"/>
</dbReference>
<dbReference type="Gene3D" id="3.40.30.10">
    <property type="entry name" value="Glutaredoxin"/>
    <property type="match status" value="1"/>
</dbReference>
<evidence type="ECO:0000256" key="5">
    <source>
        <dbReference type="ARBA" id="ARBA00023157"/>
    </source>
</evidence>
<dbReference type="PANTHER" id="PTHR45663:SF11">
    <property type="entry name" value="GEO12009P1"/>
    <property type="match status" value="1"/>
</dbReference>
<evidence type="ECO:0000256" key="9">
    <source>
        <dbReference type="PIRSR" id="PIRSR000077-1"/>
    </source>
</evidence>
<dbReference type="PRINTS" id="PR00421">
    <property type="entry name" value="THIOREDOXIN"/>
</dbReference>
<accession>A0A1H9ZTU4</accession>
<dbReference type="SUPFAM" id="SSF52833">
    <property type="entry name" value="Thioredoxin-like"/>
    <property type="match status" value="1"/>
</dbReference>
<dbReference type="InterPro" id="IPR036249">
    <property type="entry name" value="Thioredoxin-like_sf"/>
</dbReference>
<evidence type="ECO:0000256" key="3">
    <source>
        <dbReference type="ARBA" id="ARBA00022448"/>
    </source>
</evidence>
<dbReference type="CDD" id="cd02947">
    <property type="entry name" value="TRX_family"/>
    <property type="match status" value="1"/>
</dbReference>
<feature type="disulfide bond" description="Redox-active" evidence="10">
    <location>
        <begin position="32"/>
        <end position="35"/>
    </location>
</feature>
<dbReference type="GO" id="GO:0045454">
    <property type="term" value="P:cell redox homeostasis"/>
    <property type="evidence" value="ECO:0007669"/>
    <property type="project" value="TreeGrafter"/>
</dbReference>
<evidence type="ECO:0000256" key="8">
    <source>
        <dbReference type="PIRNR" id="PIRNR000077"/>
    </source>
</evidence>
<feature type="site" description="Deprotonates C-terminal active site Cys" evidence="9">
    <location>
        <position position="26"/>
    </location>
</feature>
<dbReference type="OrthoDB" id="9790390at2"/>
<feature type="site" description="Contributes to redox potential value" evidence="9">
    <location>
        <position position="34"/>
    </location>
</feature>
<gene>
    <name evidence="12" type="ORF">SAMN03080614_101227</name>
</gene>
<dbReference type="InterPro" id="IPR005746">
    <property type="entry name" value="Thioredoxin"/>
</dbReference>
<dbReference type="PROSITE" id="PS00194">
    <property type="entry name" value="THIOREDOXIN_1"/>
    <property type="match status" value="1"/>
</dbReference>
<proteinExistence type="inferred from homology"/>
<comment type="similarity">
    <text evidence="1 8">Belongs to the thioredoxin family.</text>
</comment>
<feature type="site" description="Contributes to redox potential value" evidence="9">
    <location>
        <position position="33"/>
    </location>
</feature>
<keyword evidence="5 10" id="KW-1015">Disulfide bond</keyword>
<evidence type="ECO:0000256" key="6">
    <source>
        <dbReference type="ARBA" id="ARBA00023284"/>
    </source>
</evidence>
<keyword evidence="3" id="KW-0813">Transport</keyword>
<evidence type="ECO:0000313" key="13">
    <source>
        <dbReference type="Proteomes" id="UP000243819"/>
    </source>
</evidence>
<evidence type="ECO:0000256" key="1">
    <source>
        <dbReference type="ARBA" id="ARBA00008987"/>
    </source>
</evidence>
<sequence length="107" mass="11986">MSKALEITSANFNQEVLESEVPVLVDFWAPWCGPCKMLSPIIDQLVDEYGDKLKIVKVNVDENPDLAGDYGIMSIPTLILFKNGEEVETISGFMPKNKLMEKINPKL</sequence>
<dbReference type="InterPro" id="IPR013766">
    <property type="entry name" value="Thioredoxin_domain"/>
</dbReference>